<feature type="transmembrane region" description="Helical" evidence="5">
    <location>
        <begin position="505"/>
        <end position="525"/>
    </location>
</feature>
<dbReference type="GO" id="GO:0032216">
    <property type="term" value="F:glucosaminyl-phosphatidylinositol O-acyltransferase activity"/>
    <property type="evidence" value="ECO:0007669"/>
    <property type="project" value="TreeGrafter"/>
</dbReference>
<comment type="function">
    <text evidence="5">A acetyltransferase, which acetylates the inositol ring of phosphatidylinositol during biosynthesis of GPI-anchor.</text>
</comment>
<dbReference type="Proteomes" id="UP000008237">
    <property type="component" value="Unassembled WGS sequence"/>
</dbReference>
<keyword evidence="2 5" id="KW-0812">Transmembrane</keyword>
<dbReference type="UniPathway" id="UPA00196"/>
<evidence type="ECO:0000256" key="5">
    <source>
        <dbReference type="RuleBase" id="RU280819"/>
    </source>
</evidence>
<dbReference type="GO" id="GO:0005789">
    <property type="term" value="C:endoplasmic reticulum membrane"/>
    <property type="evidence" value="ECO:0007669"/>
    <property type="project" value="UniProtKB-SubCell"/>
</dbReference>
<dbReference type="OrthoDB" id="15270at2759"/>
<dbReference type="STRING" id="610380.E2BFP0"/>
<dbReference type="InterPro" id="IPR009447">
    <property type="entry name" value="PIGW/GWT1"/>
</dbReference>
<reference evidence="6 7" key="1">
    <citation type="journal article" date="2010" name="Science">
        <title>Genomic comparison of the ants Camponotus floridanus and Harpegnathos saltator.</title>
        <authorList>
            <person name="Bonasio R."/>
            <person name="Zhang G."/>
            <person name="Ye C."/>
            <person name="Mutti N.S."/>
            <person name="Fang X."/>
            <person name="Qin N."/>
            <person name="Donahue G."/>
            <person name="Yang P."/>
            <person name="Li Q."/>
            <person name="Li C."/>
            <person name="Zhang P."/>
            <person name="Huang Z."/>
            <person name="Berger S.L."/>
            <person name="Reinberg D."/>
            <person name="Wang J."/>
            <person name="Liebig J."/>
        </authorList>
    </citation>
    <scope>NUCLEOTIDE SEQUENCE [LARGE SCALE GENOMIC DNA]</scope>
    <source>
        <strain evidence="6 7">R22 G/1</strain>
    </source>
</reference>
<gene>
    <name evidence="6" type="ORF">EAI_09216</name>
</gene>
<dbReference type="FunCoup" id="E2BFP0">
    <property type="interactions" value="1168"/>
</dbReference>
<dbReference type="Pfam" id="PF06423">
    <property type="entry name" value="GWT1"/>
    <property type="match status" value="1"/>
</dbReference>
<keyword evidence="5" id="KW-0012">Acyltransferase</keyword>
<dbReference type="PIRSF" id="PIRSF017321">
    <property type="entry name" value="GWT1"/>
    <property type="match status" value="1"/>
</dbReference>
<feature type="transmembrane region" description="Helical" evidence="5">
    <location>
        <begin position="62"/>
        <end position="95"/>
    </location>
</feature>
<feature type="transmembrane region" description="Helical" evidence="5">
    <location>
        <begin position="474"/>
        <end position="499"/>
    </location>
</feature>
<feature type="transmembrane region" description="Helical" evidence="5">
    <location>
        <begin position="29"/>
        <end position="50"/>
    </location>
</feature>
<evidence type="ECO:0000313" key="6">
    <source>
        <dbReference type="EMBL" id="EFN85562.1"/>
    </source>
</evidence>
<proteinExistence type="inferred from homology"/>
<evidence type="ECO:0000256" key="3">
    <source>
        <dbReference type="ARBA" id="ARBA00022989"/>
    </source>
</evidence>
<evidence type="ECO:0000256" key="1">
    <source>
        <dbReference type="ARBA" id="ARBA00004141"/>
    </source>
</evidence>
<dbReference type="PANTHER" id="PTHR20661">
    <property type="entry name" value="PHOSPHATIDYLINOSITOL-GLYCAN BIOSYNTHESIS CLASS W PROTEIN"/>
    <property type="match status" value="1"/>
</dbReference>
<comment type="similarity">
    <text evidence="5">Belongs to the PIGW family.</text>
</comment>
<dbReference type="OMA" id="GLYVMQP"/>
<keyword evidence="5" id="KW-0808">Transferase</keyword>
<dbReference type="EC" id="2.3.-.-" evidence="5"/>
<keyword evidence="3 5" id="KW-1133">Transmembrane helix</keyword>
<keyword evidence="4 5" id="KW-0472">Membrane</keyword>
<name>E2BFP0_HARSA</name>
<protein>
    <recommendedName>
        <fullName evidence="5">Phosphatidylinositol-glycan biosynthesis class W protein</fullName>
        <ecNumber evidence="5">2.3.-.-</ecNumber>
    </recommendedName>
</protein>
<organism evidence="7">
    <name type="scientific">Harpegnathos saltator</name>
    <name type="common">Jerdon's jumping ant</name>
    <dbReference type="NCBI Taxonomy" id="610380"/>
    <lineage>
        <taxon>Eukaryota</taxon>
        <taxon>Metazoa</taxon>
        <taxon>Ecdysozoa</taxon>
        <taxon>Arthropoda</taxon>
        <taxon>Hexapoda</taxon>
        <taxon>Insecta</taxon>
        <taxon>Pterygota</taxon>
        <taxon>Neoptera</taxon>
        <taxon>Endopterygota</taxon>
        <taxon>Hymenoptera</taxon>
        <taxon>Apocrita</taxon>
        <taxon>Aculeata</taxon>
        <taxon>Formicoidea</taxon>
        <taxon>Formicidae</taxon>
        <taxon>Ponerinae</taxon>
        <taxon>Ponerini</taxon>
        <taxon>Harpegnathos</taxon>
    </lineage>
</organism>
<evidence type="ECO:0000313" key="7">
    <source>
        <dbReference type="Proteomes" id="UP000008237"/>
    </source>
</evidence>
<keyword evidence="5" id="KW-0256">Endoplasmic reticulum</keyword>
<dbReference type="PANTHER" id="PTHR20661:SF0">
    <property type="entry name" value="PHOSPHATIDYLINOSITOL-GLYCAN BIOSYNTHESIS CLASS W PROTEIN"/>
    <property type="match status" value="1"/>
</dbReference>
<comment type="caution">
    <text evidence="5">Lacks conserved residue(s) required for the propagation of feature annotation.</text>
</comment>
<feature type="transmembrane region" description="Helical" evidence="5">
    <location>
        <begin position="128"/>
        <end position="149"/>
    </location>
</feature>
<dbReference type="GO" id="GO:0072659">
    <property type="term" value="P:protein localization to plasma membrane"/>
    <property type="evidence" value="ECO:0007669"/>
    <property type="project" value="TreeGrafter"/>
</dbReference>
<comment type="pathway">
    <text evidence="5">Glycolipid biosynthesis; glycosylphosphatidylinositol-anchor biosynthesis.</text>
</comment>
<feature type="transmembrane region" description="Helical" evidence="5">
    <location>
        <begin position="237"/>
        <end position="253"/>
    </location>
</feature>
<accession>E2BFP0</accession>
<dbReference type="AlphaFoldDB" id="E2BFP0"/>
<evidence type="ECO:0000256" key="4">
    <source>
        <dbReference type="ARBA" id="ARBA00023136"/>
    </source>
</evidence>
<sequence>MASPASEEQYRREQEAFVSNHGGTTPQEIIYTLLPNVCGVLLTTTILAVFRDYTHRNVRVVIEFVLTVIPSILCCTILSGYVGTVCVVMILISAANISVLGIKGKGTVRKGTNFLGLPMRPVTGKRPFITNFRALTNIITAICILAVDFRIFPRKFAKTEAFGHSLMDTGVGLFIFANALVAPEARDLSSHRQAGFRETLTKNMKNCIQSCLPLLLLGFGRFAIVECIAYQKHVTEYGIHWNFFLTLALVKLFTGMITSTINSEYSLFSGIWILGMHEYIMSTTGLKAWVLSNEPRNDFFSANREGLISIPGYVGLYFISVAVGRLIHSTYRNAEREYTLQHTHKDVSVKLFGFQLDASYNESMTLCIKLSLISAQACIATLFCDMYFNVSRRLANVGYCTWILTLTTILLTLLLLVEIVLDITDYAASESHVESKTERLRRYFRLNLKKCVESKRDGDKECVIRRTLEIFDAINYNGLFFFLLSNLLTGLVNMSMYTLYAQQTVALSILVVYMAVSVSSILILYRLQISFKL</sequence>
<comment type="subcellular location">
    <subcellularLocation>
        <location evidence="5">Endoplasmic reticulum membrane</location>
        <topology evidence="5">Multi-pass membrane protein</topology>
    </subcellularLocation>
    <subcellularLocation>
        <location evidence="1">Membrane</location>
        <topology evidence="1">Multi-pass membrane protein</topology>
    </subcellularLocation>
</comment>
<dbReference type="InParanoid" id="E2BFP0"/>
<dbReference type="EMBL" id="GL448037">
    <property type="protein sequence ID" value="EFN85562.1"/>
    <property type="molecule type" value="Genomic_DNA"/>
</dbReference>
<evidence type="ECO:0000256" key="2">
    <source>
        <dbReference type="ARBA" id="ARBA00022692"/>
    </source>
</evidence>
<feature type="transmembrane region" description="Helical" evidence="5">
    <location>
        <begin position="402"/>
        <end position="421"/>
    </location>
</feature>
<dbReference type="GO" id="GO:0006506">
    <property type="term" value="P:GPI anchor biosynthetic process"/>
    <property type="evidence" value="ECO:0007669"/>
    <property type="project" value="UniProtKB-UniPathway"/>
</dbReference>
<keyword evidence="7" id="KW-1185">Reference proteome</keyword>
<keyword evidence="5" id="KW-0337">GPI-anchor biosynthesis</keyword>
<feature type="transmembrane region" description="Helical" evidence="5">
    <location>
        <begin position="306"/>
        <end position="327"/>
    </location>
</feature>